<dbReference type="STRING" id="27835.A0A0N4YAZ1"/>
<dbReference type="PANTHER" id="PTHR21301">
    <property type="entry name" value="REVERSE TRANSCRIPTASE"/>
    <property type="match status" value="1"/>
</dbReference>
<reference evidence="4" key="1">
    <citation type="submission" date="2017-02" db="UniProtKB">
        <authorList>
            <consortium name="WormBaseParasite"/>
        </authorList>
    </citation>
    <scope>IDENTIFICATION</scope>
</reference>
<dbReference type="InterPro" id="IPR058912">
    <property type="entry name" value="HTH_animal"/>
</dbReference>
<proteinExistence type="predicted"/>
<evidence type="ECO:0000313" key="4">
    <source>
        <dbReference type="WBParaSite" id="NBR_0001359301-mRNA-1"/>
    </source>
</evidence>
<reference evidence="2 3" key="2">
    <citation type="submission" date="2018-11" db="EMBL/GenBank/DDBJ databases">
        <authorList>
            <consortium name="Pathogen Informatics"/>
        </authorList>
    </citation>
    <scope>NUCLEOTIDE SEQUENCE [LARGE SCALE GENOMIC DNA]</scope>
</reference>
<sequence length="157" mass="17832">MLSRLPVSYSRYIDNCFIICSSMEEMDVCFDIIGRQSEHIKSTQETPKDGWLPFLNVQIQLKGANKITKWYRKPSSKNILVHSKSAHPAWTKAAVIGNMFRPARAVSTGEKEREESLTLAQEIAAKNGYTISDCQRKHISKTFPAPLQMIRSLSPFL</sequence>
<dbReference type="OMA" id="MAMGHNT"/>
<keyword evidence="3" id="KW-1185">Reference proteome</keyword>
<accession>A0A0N4YAZ1</accession>
<dbReference type="Pfam" id="PF26215">
    <property type="entry name" value="HTH_animal"/>
    <property type="match status" value="1"/>
</dbReference>
<evidence type="ECO:0000313" key="3">
    <source>
        <dbReference type="Proteomes" id="UP000271162"/>
    </source>
</evidence>
<dbReference type="WBParaSite" id="NBR_0001359301-mRNA-1">
    <property type="protein sequence ID" value="NBR_0001359301-mRNA-1"/>
    <property type="gene ID" value="NBR_0001359301"/>
</dbReference>
<name>A0A0N4YAZ1_NIPBR</name>
<dbReference type="Proteomes" id="UP000271162">
    <property type="component" value="Unassembled WGS sequence"/>
</dbReference>
<feature type="domain" description="Helix-turn-helix" evidence="1">
    <location>
        <begin position="79"/>
        <end position="139"/>
    </location>
</feature>
<gene>
    <name evidence="2" type="ORF">NBR_LOCUS13594</name>
</gene>
<organism evidence="4">
    <name type="scientific">Nippostrongylus brasiliensis</name>
    <name type="common">Rat hookworm</name>
    <dbReference type="NCBI Taxonomy" id="27835"/>
    <lineage>
        <taxon>Eukaryota</taxon>
        <taxon>Metazoa</taxon>
        <taxon>Ecdysozoa</taxon>
        <taxon>Nematoda</taxon>
        <taxon>Chromadorea</taxon>
        <taxon>Rhabditida</taxon>
        <taxon>Rhabditina</taxon>
        <taxon>Rhabditomorpha</taxon>
        <taxon>Strongyloidea</taxon>
        <taxon>Heligmosomidae</taxon>
        <taxon>Nippostrongylus</taxon>
    </lineage>
</organism>
<dbReference type="PANTHER" id="PTHR21301:SF10">
    <property type="entry name" value="REVERSE TRANSCRIPTASE DOMAIN-CONTAINING PROTEIN"/>
    <property type="match status" value="1"/>
</dbReference>
<evidence type="ECO:0000313" key="2">
    <source>
        <dbReference type="EMBL" id="VDL77183.1"/>
    </source>
</evidence>
<dbReference type="EMBL" id="UYSL01021090">
    <property type="protein sequence ID" value="VDL77183.1"/>
    <property type="molecule type" value="Genomic_DNA"/>
</dbReference>
<protein>
    <submittedName>
        <fullName evidence="4">Reverse transcriptase domain-containing protein</fullName>
    </submittedName>
</protein>
<evidence type="ECO:0000259" key="1">
    <source>
        <dbReference type="Pfam" id="PF26215"/>
    </source>
</evidence>
<dbReference type="AlphaFoldDB" id="A0A0N4YAZ1"/>